<dbReference type="PROSITE" id="PS50043">
    <property type="entry name" value="HTH_LUXR_2"/>
    <property type="match status" value="1"/>
</dbReference>
<evidence type="ECO:0000259" key="7">
    <source>
        <dbReference type="PROSITE" id="PS50110"/>
    </source>
</evidence>
<dbReference type="Pfam" id="PF00072">
    <property type="entry name" value="Response_reg"/>
    <property type="match status" value="1"/>
</dbReference>
<dbReference type="SUPFAM" id="SSF46894">
    <property type="entry name" value="C-terminal effector domain of the bipartite response regulators"/>
    <property type="match status" value="1"/>
</dbReference>
<evidence type="ECO:0000313" key="9">
    <source>
        <dbReference type="Proteomes" id="UP000642748"/>
    </source>
</evidence>
<dbReference type="EMBL" id="BONZ01000030">
    <property type="protein sequence ID" value="GIH15016.1"/>
    <property type="molecule type" value="Genomic_DNA"/>
</dbReference>
<organism evidence="8 9">
    <name type="scientific">Rugosimonospora africana</name>
    <dbReference type="NCBI Taxonomy" id="556532"/>
    <lineage>
        <taxon>Bacteria</taxon>
        <taxon>Bacillati</taxon>
        <taxon>Actinomycetota</taxon>
        <taxon>Actinomycetes</taxon>
        <taxon>Micromonosporales</taxon>
        <taxon>Micromonosporaceae</taxon>
        <taxon>Rugosimonospora</taxon>
    </lineage>
</organism>
<dbReference type="InterPro" id="IPR011006">
    <property type="entry name" value="CheY-like_superfamily"/>
</dbReference>
<evidence type="ECO:0000256" key="2">
    <source>
        <dbReference type="ARBA" id="ARBA00023015"/>
    </source>
</evidence>
<dbReference type="PROSITE" id="PS50110">
    <property type="entry name" value="RESPONSE_REGULATORY"/>
    <property type="match status" value="1"/>
</dbReference>
<dbReference type="RefSeq" id="WP_203918654.1">
    <property type="nucleotide sequence ID" value="NZ_BONZ01000030.1"/>
</dbReference>
<dbReference type="CDD" id="cd17535">
    <property type="entry name" value="REC_NarL-like"/>
    <property type="match status" value="1"/>
</dbReference>
<evidence type="ECO:0000256" key="5">
    <source>
        <dbReference type="PROSITE-ProRule" id="PRU00169"/>
    </source>
</evidence>
<evidence type="ECO:0000256" key="3">
    <source>
        <dbReference type="ARBA" id="ARBA00023125"/>
    </source>
</evidence>
<proteinExistence type="predicted"/>
<accession>A0A8J3QR50</accession>
<dbReference type="Gene3D" id="3.40.50.2300">
    <property type="match status" value="1"/>
</dbReference>
<evidence type="ECO:0000256" key="4">
    <source>
        <dbReference type="ARBA" id="ARBA00023163"/>
    </source>
</evidence>
<dbReference type="GO" id="GO:0006355">
    <property type="term" value="P:regulation of DNA-templated transcription"/>
    <property type="evidence" value="ECO:0007669"/>
    <property type="project" value="InterPro"/>
</dbReference>
<feature type="domain" description="HTH luxR-type" evidence="6">
    <location>
        <begin position="146"/>
        <end position="217"/>
    </location>
</feature>
<dbReference type="GO" id="GO:0000160">
    <property type="term" value="P:phosphorelay signal transduction system"/>
    <property type="evidence" value="ECO:0007669"/>
    <property type="project" value="InterPro"/>
</dbReference>
<feature type="domain" description="Response regulatory" evidence="7">
    <location>
        <begin position="4"/>
        <end position="124"/>
    </location>
</feature>
<dbReference type="SMART" id="SM00448">
    <property type="entry name" value="REC"/>
    <property type="match status" value="1"/>
</dbReference>
<gene>
    <name evidence="8" type="ORF">Raf01_31880</name>
</gene>
<keyword evidence="3 8" id="KW-0238">DNA-binding</keyword>
<dbReference type="Pfam" id="PF00196">
    <property type="entry name" value="GerE"/>
    <property type="match status" value="1"/>
</dbReference>
<dbReference type="PANTHER" id="PTHR43214:SF24">
    <property type="entry name" value="TRANSCRIPTIONAL REGULATORY PROTEIN NARL-RELATED"/>
    <property type="match status" value="1"/>
</dbReference>
<dbReference type="AlphaFoldDB" id="A0A8J3QR50"/>
<feature type="modified residue" description="4-aspartylphosphate" evidence="5">
    <location>
        <position position="54"/>
    </location>
</feature>
<sequence length="217" mass="23509">MPVRVVLADDAVLVRSAIGTLLGHHGFEVAAEVGDPDALWDAVVTHRPDVAVVDVRMPPTHRLEGLEAAVRIRAAHPGVGVLVLSQHLESRYLADLLSGSARGVGYLLKERVASVTEFLDALHRVARGGCAVDPAVVAVMLADRRREQPLGRLTAREREVLALMATGRSNVAIAAQLCLTPKTVESHVRSIFLRLDLPPEPDYHRRVLAVVAYLRTA</sequence>
<keyword evidence="4" id="KW-0804">Transcription</keyword>
<dbReference type="Proteomes" id="UP000642748">
    <property type="component" value="Unassembled WGS sequence"/>
</dbReference>
<comment type="caution">
    <text evidence="8">The sequence shown here is derived from an EMBL/GenBank/DDBJ whole genome shotgun (WGS) entry which is preliminary data.</text>
</comment>
<keyword evidence="9" id="KW-1185">Reference proteome</keyword>
<keyword evidence="1 5" id="KW-0597">Phosphoprotein</keyword>
<dbReference type="SMART" id="SM00421">
    <property type="entry name" value="HTH_LUXR"/>
    <property type="match status" value="1"/>
</dbReference>
<reference evidence="8" key="1">
    <citation type="submission" date="2021-01" db="EMBL/GenBank/DDBJ databases">
        <title>Whole genome shotgun sequence of Rugosimonospora africana NBRC 104875.</title>
        <authorList>
            <person name="Komaki H."/>
            <person name="Tamura T."/>
        </authorList>
    </citation>
    <scope>NUCLEOTIDE SEQUENCE</scope>
    <source>
        <strain evidence="8">NBRC 104875</strain>
    </source>
</reference>
<name>A0A8J3QR50_9ACTN</name>
<evidence type="ECO:0000259" key="6">
    <source>
        <dbReference type="PROSITE" id="PS50043"/>
    </source>
</evidence>
<evidence type="ECO:0000256" key="1">
    <source>
        <dbReference type="ARBA" id="ARBA00022553"/>
    </source>
</evidence>
<protein>
    <submittedName>
        <fullName evidence="8">DNA-binding response regulator</fullName>
    </submittedName>
</protein>
<dbReference type="PRINTS" id="PR00038">
    <property type="entry name" value="HTHLUXR"/>
</dbReference>
<dbReference type="PROSITE" id="PS00622">
    <property type="entry name" value="HTH_LUXR_1"/>
    <property type="match status" value="1"/>
</dbReference>
<dbReference type="GO" id="GO:0003677">
    <property type="term" value="F:DNA binding"/>
    <property type="evidence" value="ECO:0007669"/>
    <property type="project" value="UniProtKB-KW"/>
</dbReference>
<evidence type="ECO:0000313" key="8">
    <source>
        <dbReference type="EMBL" id="GIH15016.1"/>
    </source>
</evidence>
<keyword evidence="2" id="KW-0805">Transcription regulation</keyword>
<dbReference type="InterPro" id="IPR001789">
    <property type="entry name" value="Sig_transdc_resp-reg_receiver"/>
</dbReference>
<dbReference type="InterPro" id="IPR036388">
    <property type="entry name" value="WH-like_DNA-bd_sf"/>
</dbReference>
<dbReference type="InterPro" id="IPR016032">
    <property type="entry name" value="Sig_transdc_resp-reg_C-effctor"/>
</dbReference>
<dbReference type="PANTHER" id="PTHR43214">
    <property type="entry name" value="TWO-COMPONENT RESPONSE REGULATOR"/>
    <property type="match status" value="1"/>
</dbReference>
<dbReference type="Gene3D" id="1.10.10.10">
    <property type="entry name" value="Winged helix-like DNA-binding domain superfamily/Winged helix DNA-binding domain"/>
    <property type="match status" value="1"/>
</dbReference>
<dbReference type="SUPFAM" id="SSF52172">
    <property type="entry name" value="CheY-like"/>
    <property type="match status" value="1"/>
</dbReference>
<dbReference type="InterPro" id="IPR058245">
    <property type="entry name" value="NreC/VraR/RcsB-like_REC"/>
</dbReference>
<dbReference type="InterPro" id="IPR039420">
    <property type="entry name" value="WalR-like"/>
</dbReference>
<dbReference type="CDD" id="cd06170">
    <property type="entry name" value="LuxR_C_like"/>
    <property type="match status" value="1"/>
</dbReference>
<dbReference type="InterPro" id="IPR000792">
    <property type="entry name" value="Tscrpt_reg_LuxR_C"/>
</dbReference>